<organism evidence="5 6">
    <name type="scientific">Nakaseomyces bracarensis</name>
    <dbReference type="NCBI Taxonomy" id="273131"/>
    <lineage>
        <taxon>Eukaryota</taxon>
        <taxon>Fungi</taxon>
        <taxon>Dikarya</taxon>
        <taxon>Ascomycota</taxon>
        <taxon>Saccharomycotina</taxon>
        <taxon>Saccharomycetes</taxon>
        <taxon>Saccharomycetales</taxon>
        <taxon>Saccharomycetaceae</taxon>
        <taxon>Nakaseomyces</taxon>
    </lineage>
</organism>
<comment type="subcellular location">
    <subcellularLocation>
        <location evidence="1">Nucleus</location>
    </subcellularLocation>
</comment>
<dbReference type="PANTHER" id="PTHR21277:SF5">
    <property type="entry name" value="TRANSCRIPTIONAL ADAPTER 1"/>
    <property type="match status" value="1"/>
</dbReference>
<dbReference type="CDD" id="cd22933">
    <property type="entry name" value="HFD_HFI1"/>
    <property type="match status" value="1"/>
</dbReference>
<evidence type="ECO:0000256" key="3">
    <source>
        <dbReference type="ARBA" id="ARBA00023163"/>
    </source>
</evidence>
<reference evidence="5 6" key="1">
    <citation type="submission" date="2024-05" db="EMBL/GenBank/DDBJ databases">
        <title>Long read based assembly of the Candida bracarensis genome reveals expanded adhesin content.</title>
        <authorList>
            <person name="Marcet-Houben M."/>
            <person name="Ksiezopolska E."/>
            <person name="Gabaldon T."/>
        </authorList>
    </citation>
    <scope>NUCLEOTIDE SEQUENCE [LARGE SCALE GENOMIC DNA]</scope>
    <source>
        <strain evidence="5 6">CBM6</strain>
    </source>
</reference>
<evidence type="ECO:0000313" key="6">
    <source>
        <dbReference type="Proteomes" id="UP001623330"/>
    </source>
</evidence>
<evidence type="ECO:0000256" key="2">
    <source>
        <dbReference type="ARBA" id="ARBA00023015"/>
    </source>
</evidence>
<keyword evidence="2" id="KW-0805">Transcription regulation</keyword>
<keyword evidence="6" id="KW-1185">Reference proteome</keyword>
<gene>
    <name evidence="5" type="ORF">RNJ44_01284</name>
</gene>
<keyword evidence="4" id="KW-0539">Nucleus</keyword>
<keyword evidence="3" id="KW-0804">Transcription</keyword>
<dbReference type="Proteomes" id="UP001623330">
    <property type="component" value="Unassembled WGS sequence"/>
</dbReference>
<dbReference type="EMBL" id="JBEVYD010000009">
    <property type="protein sequence ID" value="KAL3230835.1"/>
    <property type="molecule type" value="Genomic_DNA"/>
</dbReference>
<dbReference type="InterPro" id="IPR024738">
    <property type="entry name" value="Hfi1/Tada1"/>
</dbReference>
<evidence type="ECO:0000256" key="1">
    <source>
        <dbReference type="ARBA" id="ARBA00004123"/>
    </source>
</evidence>
<dbReference type="Pfam" id="PF12767">
    <property type="entry name" value="SAGA-Tad1"/>
    <property type="match status" value="1"/>
</dbReference>
<comment type="caution">
    <text evidence="5">The sequence shown here is derived from an EMBL/GenBank/DDBJ whole genome shotgun (WGS) entry which is preliminary data.</text>
</comment>
<name>A0ABR4NRE8_9SACH</name>
<evidence type="ECO:0000256" key="4">
    <source>
        <dbReference type="ARBA" id="ARBA00023242"/>
    </source>
</evidence>
<accession>A0ABR4NRE8</accession>
<proteinExistence type="predicted"/>
<dbReference type="PANTHER" id="PTHR21277">
    <property type="entry name" value="TRANSCRIPTIONAL ADAPTER 1"/>
    <property type="match status" value="1"/>
</dbReference>
<protein>
    <submittedName>
        <fullName evidence="5">Transcriptional coactivator HFI1/ADA1</fullName>
    </submittedName>
</protein>
<evidence type="ECO:0000313" key="5">
    <source>
        <dbReference type="EMBL" id="KAL3230835.1"/>
    </source>
</evidence>
<sequence>MSAVQQQMRAMTPGFSGSGRTLTNSSSALYVKNAVGTPISMVDSNQLNDIPGNTNFGSNNNNYSLVNNLKMKESMIEDQRVDISSMIEEITSVLGRDHWAKYAQLLSLFILGKLSRKELVNELDLIFSGSPNIKPKMVRLHNHLLLGILANSLRDNPLTMIKNGAWGFGNGTAANGKQIKKSNKHNSQIELYKKIVMSLPINDRNRIKAITKDAGKRGFVFCSVLQSRLNNIPKIPIVTNAETLKRVKNNNLKTPLEWSQDIMNGFSVPLASESYALPDTDSFYLRIVGIAREHGLVGNIDAGCIDLISIALDNYLKNILEIAIDTVRYRKKKYSDYYDLDDFGVYQAVSAEDSKEGSESSMDQDLEADRKRTISLTNEDLLTSLSLFPNMVDASGSFYSALTLGPTNDDELVITESAIDDLPDFLGEKPSFTPLDERNVGTPNELNWLIKDILSEH</sequence>